<dbReference type="Pfam" id="PF04782">
    <property type="entry name" value="DUF632"/>
    <property type="match status" value="1"/>
</dbReference>
<dbReference type="InterPro" id="IPR006867">
    <property type="entry name" value="DUF632"/>
</dbReference>
<feature type="domain" description="DUF630" evidence="3">
    <location>
        <begin position="1"/>
        <end position="59"/>
    </location>
</feature>
<organism evidence="4 5">
    <name type="scientific">Platanthera guangdongensis</name>
    <dbReference type="NCBI Taxonomy" id="2320717"/>
    <lineage>
        <taxon>Eukaryota</taxon>
        <taxon>Viridiplantae</taxon>
        <taxon>Streptophyta</taxon>
        <taxon>Embryophyta</taxon>
        <taxon>Tracheophyta</taxon>
        <taxon>Spermatophyta</taxon>
        <taxon>Magnoliopsida</taxon>
        <taxon>Liliopsida</taxon>
        <taxon>Asparagales</taxon>
        <taxon>Orchidaceae</taxon>
        <taxon>Orchidoideae</taxon>
        <taxon>Orchideae</taxon>
        <taxon>Orchidinae</taxon>
        <taxon>Platanthera</taxon>
    </lineage>
</organism>
<feature type="domain" description="DUF632" evidence="2">
    <location>
        <begin position="303"/>
        <end position="440"/>
    </location>
</feature>
<dbReference type="PANTHER" id="PTHR21450:SF35">
    <property type="entry name" value="TRANSCRIPTION FACTOR, PUTATIVE (DUF630 AND DUF632)-RELATED"/>
    <property type="match status" value="1"/>
</dbReference>
<feature type="compositionally biased region" description="Low complexity" evidence="1">
    <location>
        <begin position="71"/>
        <end position="81"/>
    </location>
</feature>
<protein>
    <submittedName>
        <fullName evidence="4">Uncharacterized protein</fullName>
    </submittedName>
</protein>
<dbReference type="Proteomes" id="UP001412067">
    <property type="component" value="Unassembled WGS sequence"/>
</dbReference>
<proteinExistence type="predicted"/>
<evidence type="ECO:0000259" key="3">
    <source>
        <dbReference type="Pfam" id="PF04783"/>
    </source>
</evidence>
<feature type="region of interest" description="Disordered" evidence="1">
    <location>
        <begin position="498"/>
        <end position="521"/>
    </location>
</feature>
<evidence type="ECO:0000313" key="5">
    <source>
        <dbReference type="Proteomes" id="UP001412067"/>
    </source>
</evidence>
<comment type="caution">
    <text evidence="4">The sequence shown here is derived from an EMBL/GenBank/DDBJ whole genome shotgun (WGS) entry which is preliminary data.</text>
</comment>
<reference evidence="4 5" key="1">
    <citation type="journal article" date="2022" name="Nat. Plants">
        <title>Genomes of leafy and leafless Platanthera orchids illuminate the evolution of mycoheterotrophy.</title>
        <authorList>
            <person name="Li M.H."/>
            <person name="Liu K.W."/>
            <person name="Li Z."/>
            <person name="Lu H.C."/>
            <person name="Ye Q.L."/>
            <person name="Zhang D."/>
            <person name="Wang J.Y."/>
            <person name="Li Y.F."/>
            <person name="Zhong Z.M."/>
            <person name="Liu X."/>
            <person name="Yu X."/>
            <person name="Liu D.K."/>
            <person name="Tu X.D."/>
            <person name="Liu B."/>
            <person name="Hao Y."/>
            <person name="Liao X.Y."/>
            <person name="Jiang Y.T."/>
            <person name="Sun W.H."/>
            <person name="Chen J."/>
            <person name="Chen Y.Q."/>
            <person name="Ai Y."/>
            <person name="Zhai J.W."/>
            <person name="Wu S.S."/>
            <person name="Zhou Z."/>
            <person name="Hsiao Y.Y."/>
            <person name="Wu W.L."/>
            <person name="Chen Y.Y."/>
            <person name="Lin Y.F."/>
            <person name="Hsu J.L."/>
            <person name="Li C.Y."/>
            <person name="Wang Z.W."/>
            <person name="Zhao X."/>
            <person name="Zhong W.Y."/>
            <person name="Ma X.K."/>
            <person name="Ma L."/>
            <person name="Huang J."/>
            <person name="Chen G.Z."/>
            <person name="Huang M.Z."/>
            <person name="Huang L."/>
            <person name="Peng D.H."/>
            <person name="Luo Y.B."/>
            <person name="Zou S.Q."/>
            <person name="Chen S.P."/>
            <person name="Lan S."/>
            <person name="Tsai W.C."/>
            <person name="Van de Peer Y."/>
            <person name="Liu Z.J."/>
        </authorList>
    </citation>
    <scope>NUCLEOTIDE SEQUENCE [LARGE SCALE GENOMIC DNA]</scope>
    <source>
        <strain evidence="4">Lor288</strain>
    </source>
</reference>
<gene>
    <name evidence="4" type="ORF">KSP40_PGU008816</name>
</gene>
<keyword evidence="5" id="KW-1185">Reference proteome</keyword>
<sequence length="559" mass="62614">MGASSSKNDGKKALLLCKERLRFIKQAIDLRYALSAAQLSYTQSLRNMGAALRQFTEAEILVDPSQSNFAPGQSTPQSSCPSPSPFLTPELLGSPHVGVTSSPRLSGASYMRAAGSASVKFSVDTSSNHYVDEEGDDSLTFPMPPPPPFPEIDSSWDFFDPIDAVGSIKIPNCEYAMKQHFGKFAGLRQNVSPREEANASQGKELLTQYNIHSLDVENSSAYKATRSMVVSNSHSMNNYNLERSPELENSKGYCGVNGSAELVARTLSPELCGSKIEKSERDKQKETEWEDSSKLVSHKAKDFMSSVKEIEHGFIRASESGHEVSRMLETKKIRLSVQSEILRKSSDSFLPVLHLVCCKTDNLSERDTIHHVTKIITWRRSVSSLSSSSRNNLTAASKDDEVENGNDFVEEFSMISGSHSSTLDRLYAWERKLYDELKIRNWIYWKGGDMTGREGIEHEEGSEMAVEVLVWAGKVGKPSDNCFVWAVTAVNKRISERIRHAMGPRDRQREKKPSSCSEKCRFPPNSRYENLDGEYLMVRSWRSMRRRIVAVKAYGQDVL</sequence>
<dbReference type="EMBL" id="JBBWWR010000005">
    <property type="protein sequence ID" value="KAK8965851.1"/>
    <property type="molecule type" value="Genomic_DNA"/>
</dbReference>
<evidence type="ECO:0000256" key="1">
    <source>
        <dbReference type="SAM" id="MobiDB-lite"/>
    </source>
</evidence>
<accession>A0ABR2MP56</accession>
<evidence type="ECO:0000313" key="4">
    <source>
        <dbReference type="EMBL" id="KAK8965851.1"/>
    </source>
</evidence>
<name>A0ABR2MP56_9ASPA</name>
<feature type="region of interest" description="Disordered" evidence="1">
    <location>
        <begin position="65"/>
        <end position="87"/>
    </location>
</feature>
<dbReference type="PANTHER" id="PTHR21450">
    <property type="entry name" value="PROTEIN ALTERED PHOSPHATE STARVATION RESPONSE 1"/>
    <property type="match status" value="1"/>
</dbReference>
<evidence type="ECO:0000259" key="2">
    <source>
        <dbReference type="Pfam" id="PF04782"/>
    </source>
</evidence>
<dbReference type="Pfam" id="PF04783">
    <property type="entry name" value="DUF630"/>
    <property type="match status" value="1"/>
</dbReference>
<dbReference type="InterPro" id="IPR006868">
    <property type="entry name" value="DUF630"/>
</dbReference>